<dbReference type="Proteomes" id="UP000283295">
    <property type="component" value="Unassembled WGS sequence"/>
</dbReference>
<dbReference type="Gene3D" id="1.20.58.220">
    <property type="entry name" value="Phosphate transport system protein phou homolog 2, domain 2"/>
    <property type="match status" value="1"/>
</dbReference>
<protein>
    <submittedName>
        <fullName evidence="2">DUF47 family protein</fullName>
    </submittedName>
</protein>
<evidence type="ECO:0000313" key="3">
    <source>
        <dbReference type="Proteomes" id="UP000283295"/>
    </source>
</evidence>
<comment type="caution">
    <text evidence="2">The sequence shown here is derived from an EMBL/GenBank/DDBJ whole genome shotgun (WGS) entry which is preliminary data.</text>
</comment>
<dbReference type="InterPro" id="IPR018445">
    <property type="entry name" value="Put_Phosphate_transp_reg"/>
</dbReference>
<name>A0A412IRG5_9FIRM</name>
<evidence type="ECO:0000256" key="1">
    <source>
        <dbReference type="ARBA" id="ARBA00008591"/>
    </source>
</evidence>
<dbReference type="OrthoDB" id="9797568at2"/>
<reference evidence="2 3" key="1">
    <citation type="submission" date="2018-08" db="EMBL/GenBank/DDBJ databases">
        <title>A genome reference for cultivated species of the human gut microbiota.</title>
        <authorList>
            <person name="Zou Y."/>
            <person name="Xue W."/>
            <person name="Luo G."/>
        </authorList>
    </citation>
    <scope>NUCLEOTIDE SEQUENCE [LARGE SCALE GENOMIC DNA]</scope>
    <source>
        <strain evidence="2 3">AF22-21</strain>
    </source>
</reference>
<dbReference type="PANTHER" id="PTHR37298">
    <property type="entry name" value="UPF0111 PROTEIN YKAA"/>
    <property type="match status" value="1"/>
</dbReference>
<dbReference type="EMBL" id="QRVK01000017">
    <property type="protein sequence ID" value="RGS41741.1"/>
    <property type="molecule type" value="Genomic_DNA"/>
</dbReference>
<organism evidence="2 3">
    <name type="scientific">Coprococcus eutactus</name>
    <dbReference type="NCBI Taxonomy" id="33043"/>
    <lineage>
        <taxon>Bacteria</taxon>
        <taxon>Bacillati</taxon>
        <taxon>Bacillota</taxon>
        <taxon>Clostridia</taxon>
        <taxon>Lachnospirales</taxon>
        <taxon>Lachnospiraceae</taxon>
        <taxon>Coprococcus</taxon>
    </lineage>
</organism>
<dbReference type="AlphaFoldDB" id="A0A412IRG5"/>
<gene>
    <name evidence="2" type="ORF">DWX94_08035</name>
</gene>
<dbReference type="InterPro" id="IPR052912">
    <property type="entry name" value="UPF0111_domain"/>
</dbReference>
<evidence type="ECO:0000313" key="2">
    <source>
        <dbReference type="EMBL" id="RGS41741.1"/>
    </source>
</evidence>
<dbReference type="PANTHER" id="PTHR37298:SF1">
    <property type="entry name" value="UPF0111 PROTEIN YKAA"/>
    <property type="match status" value="1"/>
</dbReference>
<dbReference type="InterPro" id="IPR038078">
    <property type="entry name" value="PhoU-like_sf"/>
</dbReference>
<comment type="similarity">
    <text evidence="1">Belongs to the UPF0111 family.</text>
</comment>
<dbReference type="Pfam" id="PF01865">
    <property type="entry name" value="PhoU_div"/>
    <property type="match status" value="1"/>
</dbReference>
<accession>A0A412IRG5</accession>
<sequence>MVKKKKDEFYFKNLNTCVEISYQAAEFLKNVVVDFSVDTIKEDLDRMHELEQKADGKKHKMMTVLSQAFITPIEREDLVALSNYLDDITDAVEDVFLQIYMCNVDTIREDVPQMVELLLECIKALQDVIGELKRFKSSKTIEQSIIRVNDLEEQGDRLYVENMHRLYGESDLRTVVVWKNIYACIENCMDVCEHAADIVNTVIMKNS</sequence>
<proteinExistence type="inferred from homology"/>